<feature type="signal peptide" evidence="1">
    <location>
        <begin position="1"/>
        <end position="25"/>
    </location>
</feature>
<evidence type="ECO:0000256" key="1">
    <source>
        <dbReference type="SAM" id="SignalP"/>
    </source>
</evidence>
<proteinExistence type="predicted"/>
<evidence type="ECO:0000313" key="2">
    <source>
        <dbReference type="EMBL" id="KAL3089047.1"/>
    </source>
</evidence>
<feature type="chain" id="PRO_5044797848" evidence="1">
    <location>
        <begin position="26"/>
        <end position="128"/>
    </location>
</feature>
<dbReference type="AlphaFoldDB" id="A0ABD2JEV4"/>
<accession>A0ABD2JEV4</accession>
<keyword evidence="3" id="KW-1185">Reference proteome</keyword>
<dbReference type="Proteomes" id="UP001620645">
    <property type="component" value="Unassembled WGS sequence"/>
</dbReference>
<keyword evidence="1" id="KW-0732">Signal</keyword>
<dbReference type="EMBL" id="JBICCN010000148">
    <property type="protein sequence ID" value="KAL3089047.1"/>
    <property type="molecule type" value="Genomic_DNA"/>
</dbReference>
<protein>
    <submittedName>
        <fullName evidence="2">Uncharacterized protein</fullName>
    </submittedName>
</protein>
<sequence>MQMTIFLSTICCFLFLANHLQSVTADYKSATVYFPGKNHLNIEICPESDKKSSKRLKTTKENERQILKLHKSRWIKYDKTARIYFTDVTIDGKHEELGSAPVELLRKSDVVLDLSTGTGTYYADGQSY</sequence>
<organism evidence="2 3">
    <name type="scientific">Heterodera schachtii</name>
    <name type="common">Sugarbeet cyst nematode worm</name>
    <name type="synonym">Tylenchus schachtii</name>
    <dbReference type="NCBI Taxonomy" id="97005"/>
    <lineage>
        <taxon>Eukaryota</taxon>
        <taxon>Metazoa</taxon>
        <taxon>Ecdysozoa</taxon>
        <taxon>Nematoda</taxon>
        <taxon>Chromadorea</taxon>
        <taxon>Rhabditida</taxon>
        <taxon>Tylenchina</taxon>
        <taxon>Tylenchomorpha</taxon>
        <taxon>Tylenchoidea</taxon>
        <taxon>Heteroderidae</taxon>
        <taxon>Heteroderinae</taxon>
        <taxon>Heterodera</taxon>
    </lineage>
</organism>
<reference evidence="2 3" key="1">
    <citation type="submission" date="2024-10" db="EMBL/GenBank/DDBJ databases">
        <authorList>
            <person name="Kim D."/>
        </authorList>
    </citation>
    <scope>NUCLEOTIDE SEQUENCE [LARGE SCALE GENOMIC DNA]</scope>
    <source>
        <strain evidence="2">Taebaek</strain>
    </source>
</reference>
<comment type="caution">
    <text evidence="2">The sequence shown here is derived from an EMBL/GenBank/DDBJ whole genome shotgun (WGS) entry which is preliminary data.</text>
</comment>
<gene>
    <name evidence="2" type="ORF">niasHS_009549</name>
</gene>
<evidence type="ECO:0000313" key="3">
    <source>
        <dbReference type="Proteomes" id="UP001620645"/>
    </source>
</evidence>
<name>A0ABD2JEV4_HETSC</name>